<evidence type="ECO:0000256" key="6">
    <source>
        <dbReference type="RuleBase" id="RU362042"/>
    </source>
</evidence>
<evidence type="ECO:0000256" key="3">
    <source>
        <dbReference type="ARBA" id="ARBA00013208"/>
    </source>
</evidence>
<dbReference type="Gene3D" id="2.10.109.10">
    <property type="entry name" value="Umud Fragment, subunit A"/>
    <property type="match status" value="1"/>
</dbReference>
<dbReference type="PROSITE" id="PS00761">
    <property type="entry name" value="SPASE_I_3"/>
    <property type="match status" value="1"/>
</dbReference>
<comment type="catalytic activity">
    <reaction evidence="1 6">
        <text>Cleavage of hydrophobic, N-terminal signal or leader sequences from secreted and periplasmic proteins.</text>
        <dbReference type="EC" id="3.4.21.89"/>
    </reaction>
</comment>
<dbReference type="InterPro" id="IPR019758">
    <property type="entry name" value="Pept_S26A_signal_pept_1_CS"/>
</dbReference>
<dbReference type="GO" id="GO:0009003">
    <property type="term" value="F:signal peptidase activity"/>
    <property type="evidence" value="ECO:0007669"/>
    <property type="project" value="UniProtKB-EC"/>
</dbReference>
<comment type="caution">
    <text evidence="8">The sequence shown here is derived from an EMBL/GenBank/DDBJ whole genome shotgun (WGS) entry which is preliminary data.</text>
</comment>
<dbReference type="EMBL" id="JBHSNA010000008">
    <property type="protein sequence ID" value="MFC5566867.1"/>
    <property type="molecule type" value="Genomic_DNA"/>
</dbReference>
<evidence type="ECO:0000313" key="9">
    <source>
        <dbReference type="Proteomes" id="UP001596056"/>
    </source>
</evidence>
<evidence type="ECO:0000256" key="5">
    <source>
        <dbReference type="ARBA" id="ARBA00022801"/>
    </source>
</evidence>
<proteinExistence type="inferred from homology"/>
<dbReference type="InterPro" id="IPR019533">
    <property type="entry name" value="Peptidase_S26"/>
</dbReference>
<keyword evidence="9" id="KW-1185">Reference proteome</keyword>
<dbReference type="CDD" id="cd06530">
    <property type="entry name" value="S26_SPase_I"/>
    <property type="match status" value="1"/>
</dbReference>
<evidence type="ECO:0000259" key="7">
    <source>
        <dbReference type="Pfam" id="PF10502"/>
    </source>
</evidence>
<dbReference type="Proteomes" id="UP001596056">
    <property type="component" value="Unassembled WGS sequence"/>
</dbReference>
<keyword evidence="6" id="KW-0472">Membrane</keyword>
<evidence type="ECO:0000256" key="1">
    <source>
        <dbReference type="ARBA" id="ARBA00000677"/>
    </source>
</evidence>
<reference evidence="9" key="1">
    <citation type="journal article" date="2019" name="Int. J. Syst. Evol. Microbiol.">
        <title>The Global Catalogue of Microorganisms (GCM) 10K type strain sequencing project: providing services to taxonomists for standard genome sequencing and annotation.</title>
        <authorList>
            <consortium name="The Broad Institute Genomics Platform"/>
            <consortium name="The Broad Institute Genome Sequencing Center for Infectious Disease"/>
            <person name="Wu L."/>
            <person name="Ma J."/>
        </authorList>
    </citation>
    <scope>NUCLEOTIDE SEQUENCE [LARGE SCALE GENOMIC DNA]</scope>
    <source>
        <strain evidence="9">KACC 11588</strain>
    </source>
</reference>
<dbReference type="PROSITE" id="PS00760">
    <property type="entry name" value="SPASE_I_2"/>
    <property type="match status" value="1"/>
</dbReference>
<keyword evidence="6" id="KW-1133">Transmembrane helix</keyword>
<accession>A0ABW0SD18</accession>
<dbReference type="PANTHER" id="PTHR43390">
    <property type="entry name" value="SIGNAL PEPTIDASE I"/>
    <property type="match status" value="1"/>
</dbReference>
<evidence type="ECO:0000256" key="4">
    <source>
        <dbReference type="ARBA" id="ARBA00019232"/>
    </source>
</evidence>
<keyword evidence="6" id="KW-0812">Transmembrane</keyword>
<dbReference type="RefSeq" id="WP_209841624.1">
    <property type="nucleotide sequence ID" value="NZ_JAGGJP010000011.1"/>
</dbReference>
<dbReference type="InterPro" id="IPR000223">
    <property type="entry name" value="Pept_S26A_signal_pept_1"/>
</dbReference>
<protein>
    <recommendedName>
        <fullName evidence="4 6">Signal peptidase I</fullName>
        <ecNumber evidence="3 6">3.4.21.89</ecNumber>
    </recommendedName>
</protein>
<feature type="transmembrane region" description="Helical" evidence="6">
    <location>
        <begin position="28"/>
        <end position="48"/>
    </location>
</feature>
<sequence length="303" mass="33096">MAFGRDRRAAAQEERSALGSVWETVKTVFWALLIAGVFRTLFFQPFWIPSGSMKDTLLIGDFLFVNKMAYGYSYASCPSIPLGVIGLDIGADDLCGWADGDNTRIWGGEPQRGDVVVFRHPVNGTDFIKRLVGLPGDRIQVRDGVLNIDVGGTGTFQPVALEPAGQFRETYEPQGPQGLRPSCIGGAQPEGGECLSDRWRETLPGTPQADGTLSTGVSHGILDIGDLPQDSTGVYTVPAGHFFFMGDNRDNSTDSRFAQPQGVGFVPFENLVGRADRIMFSSAGRSMLAFWTWRADRFFRAIQ</sequence>
<dbReference type="SUPFAM" id="SSF51306">
    <property type="entry name" value="LexA/Signal peptidase"/>
    <property type="match status" value="1"/>
</dbReference>
<dbReference type="EC" id="3.4.21.89" evidence="3 6"/>
<organism evidence="8 9">
    <name type="scientific">Rubellimicrobium aerolatum</name>
    <dbReference type="NCBI Taxonomy" id="490979"/>
    <lineage>
        <taxon>Bacteria</taxon>
        <taxon>Pseudomonadati</taxon>
        <taxon>Pseudomonadota</taxon>
        <taxon>Alphaproteobacteria</taxon>
        <taxon>Rhodobacterales</taxon>
        <taxon>Roseobacteraceae</taxon>
        <taxon>Rubellimicrobium</taxon>
    </lineage>
</organism>
<feature type="domain" description="Peptidase S26" evidence="7">
    <location>
        <begin position="22"/>
        <end position="279"/>
    </location>
</feature>
<dbReference type="Pfam" id="PF10502">
    <property type="entry name" value="Peptidase_S26"/>
    <property type="match status" value="1"/>
</dbReference>
<dbReference type="InterPro" id="IPR036286">
    <property type="entry name" value="LexA/Signal_pep-like_sf"/>
</dbReference>
<name>A0ABW0SD18_9RHOB</name>
<dbReference type="PANTHER" id="PTHR43390:SF1">
    <property type="entry name" value="CHLOROPLAST PROCESSING PEPTIDASE"/>
    <property type="match status" value="1"/>
</dbReference>
<evidence type="ECO:0000256" key="2">
    <source>
        <dbReference type="ARBA" id="ARBA00009370"/>
    </source>
</evidence>
<evidence type="ECO:0000313" key="8">
    <source>
        <dbReference type="EMBL" id="MFC5566867.1"/>
    </source>
</evidence>
<gene>
    <name evidence="8" type="primary">lepB</name>
    <name evidence="8" type="ORF">ACFPOC_10645</name>
</gene>
<comment type="similarity">
    <text evidence="2 6">Belongs to the peptidase S26 family.</text>
</comment>
<keyword evidence="5 6" id="KW-0378">Hydrolase</keyword>
<dbReference type="NCBIfam" id="TIGR02227">
    <property type="entry name" value="sigpep_I_bact"/>
    <property type="match status" value="1"/>
</dbReference>
<keyword evidence="6" id="KW-0645">Protease</keyword>
<dbReference type="PRINTS" id="PR00727">
    <property type="entry name" value="LEADERPTASE"/>
</dbReference>
<dbReference type="InterPro" id="IPR019757">
    <property type="entry name" value="Pept_S26A_signal_pept_1_Lys-AS"/>
</dbReference>
<comment type="subcellular location">
    <subcellularLocation>
        <location evidence="6">Membrane</location>
        <topology evidence="6">Single-pass type II membrane protein</topology>
    </subcellularLocation>
</comment>